<dbReference type="PIRSF" id="PIRSF000521">
    <property type="entry name" value="Transaminase_4ab_Lys_Orn"/>
    <property type="match status" value="1"/>
</dbReference>
<dbReference type="Gene3D" id="3.40.640.10">
    <property type="entry name" value="Type I PLP-dependent aspartate aminotransferase-like (Major domain)"/>
    <property type="match status" value="1"/>
</dbReference>
<dbReference type="PROSITE" id="PS00600">
    <property type="entry name" value="AA_TRANSFER_CLASS_3"/>
    <property type="match status" value="1"/>
</dbReference>
<dbReference type="InterPro" id="IPR004632">
    <property type="entry name" value="4NH2But_aminotransferase_bac"/>
</dbReference>
<sequence>MHTAFHLPIEPEMKNRDLNTRRTLATPRGVGVMCDFYAVRAENSTLWDAEGKEYIDFAGGIAVLNTGHRHPKVKAAIAAQLDNFTHTAYQIVPYEGYVSLAERINAVAPIEGLKKTAFFTTGVEAVENAVKIARAYTGRSGVVAFSGAFHGRTMMGMALTGKVAPYKLAFGPMPGDVFHVPFPNATQAISVADSLKALDLLFKVDIDPKRVAAIIIEPVQGEGGFNVTPPELMQALRKVCDEHGILLIADEVQTGFARTGKLFAMQHHSVQADLITMAKSLGGGMPISGVVGRAEVMDGPAAGGLGGTYAGNPLAVAAAHAVLDVIAEEKLCERAVELGKRLMDRLEGLRAKCPAIADVRGLGSMVALELNDPATGKPDAEAVKRIQQQAIERGLILLSCGVYGNVLRFLYPLTIPDDQFARALDILAEIIAA</sequence>
<dbReference type="NCBIfam" id="TIGR00700">
    <property type="entry name" value="GABAtrnsam"/>
    <property type="match status" value="1"/>
</dbReference>
<dbReference type="GO" id="GO:0030170">
    <property type="term" value="F:pyridoxal phosphate binding"/>
    <property type="evidence" value="ECO:0007669"/>
    <property type="project" value="InterPro"/>
</dbReference>
<dbReference type="NCBIfam" id="NF005272">
    <property type="entry name" value="PRK06777.1"/>
    <property type="match status" value="1"/>
</dbReference>
<comment type="similarity">
    <text evidence="2 6">Belongs to the class-III pyridoxal-phosphate-dependent aminotransferase family.</text>
</comment>
<accession>A0AAI9NH42</accession>
<dbReference type="InterPro" id="IPR049704">
    <property type="entry name" value="Aminotrans_3_PPA_site"/>
</dbReference>
<dbReference type="InterPro" id="IPR050103">
    <property type="entry name" value="Class-III_PLP-dep_AT"/>
</dbReference>
<gene>
    <name evidence="7" type="primary">gabT_1</name>
    <name evidence="7" type="ORF">L566_0968</name>
</gene>
<protein>
    <submittedName>
        <fullName evidence="7">4-aminobutyrate transaminase</fullName>
        <ecNumber evidence="7">2.6.1.19</ecNumber>
    </submittedName>
</protein>
<name>A0AAI9NH42_BORPT</name>
<evidence type="ECO:0000256" key="6">
    <source>
        <dbReference type="RuleBase" id="RU003560"/>
    </source>
</evidence>
<dbReference type="InterPro" id="IPR005814">
    <property type="entry name" value="Aminotrans_3"/>
</dbReference>
<dbReference type="Proteomes" id="UP000018679">
    <property type="component" value="Unassembled WGS sequence"/>
</dbReference>
<dbReference type="InterPro" id="IPR015422">
    <property type="entry name" value="PyrdxlP-dep_Trfase_small"/>
</dbReference>
<dbReference type="GO" id="GO:0009448">
    <property type="term" value="P:gamma-aminobutyric acid metabolic process"/>
    <property type="evidence" value="ECO:0007669"/>
    <property type="project" value="InterPro"/>
</dbReference>
<dbReference type="AlphaFoldDB" id="A0AAI9NH42"/>
<dbReference type="CDD" id="cd00610">
    <property type="entry name" value="OAT_like"/>
    <property type="match status" value="1"/>
</dbReference>
<evidence type="ECO:0000256" key="3">
    <source>
        <dbReference type="ARBA" id="ARBA00022576"/>
    </source>
</evidence>
<comment type="caution">
    <text evidence="7">The sequence shown here is derived from an EMBL/GenBank/DDBJ whole genome shotgun (WGS) entry which is preliminary data.</text>
</comment>
<dbReference type="InterPro" id="IPR015424">
    <property type="entry name" value="PyrdxlP-dep_Trfase"/>
</dbReference>
<evidence type="ECO:0000256" key="2">
    <source>
        <dbReference type="ARBA" id="ARBA00008954"/>
    </source>
</evidence>
<organism evidence="7 8">
    <name type="scientific">Bordetella pertussis CHLA-26</name>
    <dbReference type="NCBI Taxonomy" id="1331284"/>
    <lineage>
        <taxon>Bacteria</taxon>
        <taxon>Pseudomonadati</taxon>
        <taxon>Pseudomonadota</taxon>
        <taxon>Betaproteobacteria</taxon>
        <taxon>Burkholderiales</taxon>
        <taxon>Alcaligenaceae</taxon>
        <taxon>Bordetella</taxon>
    </lineage>
</organism>
<dbReference type="Gene3D" id="3.90.1150.10">
    <property type="entry name" value="Aspartate Aminotransferase, domain 1"/>
    <property type="match status" value="1"/>
</dbReference>
<dbReference type="EMBL" id="AXSB02000002">
    <property type="protein sequence ID" value="ETH33240.1"/>
    <property type="molecule type" value="Genomic_DNA"/>
</dbReference>
<dbReference type="EC" id="2.6.1.19" evidence="7"/>
<reference evidence="7 8" key="1">
    <citation type="journal article" date="2013" name="Genome Announc.">
        <title>Genome Sequences of 28 Bordetella pertussis U.S. Outbreak Strains Dating from 2010 to 2012.</title>
        <authorList>
            <person name="Harvill E.T."/>
            <person name="Goodfield L.L."/>
            <person name="Ivanov Y."/>
            <person name="Meyer J.A."/>
            <person name="Newth C."/>
            <person name="Cassiday P."/>
            <person name="Tondella M.L."/>
            <person name="Liao P."/>
            <person name="Zimmerman J."/>
            <person name="Meert K."/>
            <person name="Wessel D."/>
            <person name="Berger J."/>
            <person name="Dean J.M."/>
            <person name="Holubkov R."/>
            <person name="Burr J."/>
            <person name="Liu T."/>
            <person name="Brinkac L."/>
            <person name="Kim M."/>
            <person name="Losada L."/>
        </authorList>
    </citation>
    <scope>NUCLEOTIDE SEQUENCE [LARGE SCALE GENOMIC DNA]</scope>
    <source>
        <strain evidence="7 8">CHLA-26</strain>
    </source>
</reference>
<dbReference type="GO" id="GO:0034386">
    <property type="term" value="F:4-aminobutyrate:2-oxoglutarate transaminase activity"/>
    <property type="evidence" value="ECO:0007669"/>
    <property type="project" value="UniProtKB-EC"/>
</dbReference>
<dbReference type="PANTHER" id="PTHR11986:SF58">
    <property type="entry name" value="LEUCINE_METHIONINE RACEMASE"/>
    <property type="match status" value="1"/>
</dbReference>
<evidence type="ECO:0000256" key="5">
    <source>
        <dbReference type="ARBA" id="ARBA00022898"/>
    </source>
</evidence>
<dbReference type="InterPro" id="IPR015421">
    <property type="entry name" value="PyrdxlP-dep_Trfase_major"/>
</dbReference>
<dbReference type="SUPFAM" id="SSF53383">
    <property type="entry name" value="PLP-dependent transferases"/>
    <property type="match status" value="1"/>
</dbReference>
<comment type="cofactor">
    <cofactor evidence="1">
        <name>pyridoxal 5'-phosphate</name>
        <dbReference type="ChEBI" id="CHEBI:597326"/>
    </cofactor>
</comment>
<evidence type="ECO:0000256" key="4">
    <source>
        <dbReference type="ARBA" id="ARBA00022679"/>
    </source>
</evidence>
<keyword evidence="3 7" id="KW-0032">Aminotransferase</keyword>
<dbReference type="Pfam" id="PF00202">
    <property type="entry name" value="Aminotran_3"/>
    <property type="match status" value="1"/>
</dbReference>
<keyword evidence="5 6" id="KW-0663">Pyridoxal phosphate</keyword>
<dbReference type="PANTHER" id="PTHR11986">
    <property type="entry name" value="AMINOTRANSFERASE CLASS III"/>
    <property type="match status" value="1"/>
</dbReference>
<dbReference type="GO" id="GO:0042802">
    <property type="term" value="F:identical protein binding"/>
    <property type="evidence" value="ECO:0007669"/>
    <property type="project" value="TreeGrafter"/>
</dbReference>
<keyword evidence="4 7" id="KW-0808">Transferase</keyword>
<proteinExistence type="inferred from homology"/>
<evidence type="ECO:0000313" key="8">
    <source>
        <dbReference type="Proteomes" id="UP000018679"/>
    </source>
</evidence>
<evidence type="ECO:0000256" key="1">
    <source>
        <dbReference type="ARBA" id="ARBA00001933"/>
    </source>
</evidence>
<dbReference type="FunFam" id="3.40.640.10:FF:000013">
    <property type="entry name" value="4-aminobutyrate aminotransferase"/>
    <property type="match status" value="1"/>
</dbReference>
<evidence type="ECO:0000313" key="7">
    <source>
        <dbReference type="EMBL" id="ETH33240.1"/>
    </source>
</evidence>